<dbReference type="Gene3D" id="1.10.238.10">
    <property type="entry name" value="EF-hand"/>
    <property type="match status" value="1"/>
</dbReference>
<dbReference type="SUPFAM" id="SSF47473">
    <property type="entry name" value="EF-hand"/>
    <property type="match status" value="1"/>
</dbReference>
<evidence type="ECO:0000313" key="13">
    <source>
        <dbReference type="Proteomes" id="UP000694383"/>
    </source>
</evidence>
<organism evidence="12 13">
    <name type="scientific">Oryzias sinensis</name>
    <name type="common">Chinese medaka</name>
    <dbReference type="NCBI Taxonomy" id="183150"/>
    <lineage>
        <taxon>Eukaryota</taxon>
        <taxon>Metazoa</taxon>
        <taxon>Chordata</taxon>
        <taxon>Craniata</taxon>
        <taxon>Vertebrata</taxon>
        <taxon>Euteleostomi</taxon>
        <taxon>Actinopterygii</taxon>
        <taxon>Neopterygii</taxon>
        <taxon>Teleostei</taxon>
        <taxon>Neoteleostei</taxon>
        <taxon>Acanthomorphata</taxon>
        <taxon>Ovalentaria</taxon>
        <taxon>Atherinomorphae</taxon>
        <taxon>Beloniformes</taxon>
        <taxon>Adrianichthyidae</taxon>
        <taxon>Oryziinae</taxon>
        <taxon>Oryzias</taxon>
    </lineage>
</organism>
<dbReference type="PROSITE" id="PS50222">
    <property type="entry name" value="EF_HAND_2"/>
    <property type="match status" value="2"/>
</dbReference>
<keyword evidence="5" id="KW-0106">Calcium</keyword>
<keyword evidence="13" id="KW-1185">Reference proteome</keyword>
<feature type="domain" description="EF-hand" evidence="11">
    <location>
        <begin position="354"/>
        <end position="389"/>
    </location>
</feature>
<evidence type="ECO:0000256" key="1">
    <source>
        <dbReference type="ARBA" id="ARBA00004611"/>
    </source>
</evidence>
<accession>A0A8C7WPG9</accession>
<feature type="compositionally biased region" description="Polar residues" evidence="10">
    <location>
        <begin position="440"/>
        <end position="471"/>
    </location>
</feature>
<evidence type="ECO:0000256" key="10">
    <source>
        <dbReference type="SAM" id="MobiDB-lite"/>
    </source>
</evidence>
<keyword evidence="4" id="KW-0677">Repeat</keyword>
<evidence type="ECO:0000256" key="6">
    <source>
        <dbReference type="ARBA" id="ARBA00022846"/>
    </source>
</evidence>
<evidence type="ECO:0000256" key="4">
    <source>
        <dbReference type="ARBA" id="ARBA00022737"/>
    </source>
</evidence>
<keyword evidence="8" id="KW-0206">Cytoskeleton</keyword>
<dbReference type="Proteomes" id="UP000694383">
    <property type="component" value="Unplaced"/>
</dbReference>
<dbReference type="Ensembl" id="ENSOSIT00000001385.1">
    <property type="protein sequence ID" value="ENSOSIP00000001292.1"/>
    <property type="gene ID" value="ENSOSIG00000000705.1"/>
</dbReference>
<keyword evidence="9" id="KW-0966">Cell projection</keyword>
<dbReference type="InterPro" id="IPR011992">
    <property type="entry name" value="EF-hand-dom_pair"/>
</dbReference>
<dbReference type="PANTHER" id="PTHR12086:SF12">
    <property type="entry name" value="EF-HAND DOMAIN-CONTAINING FAMILY MEMBER B"/>
    <property type="match status" value="1"/>
</dbReference>
<dbReference type="SMART" id="SM00054">
    <property type="entry name" value="EFh"/>
    <property type="match status" value="2"/>
</dbReference>
<dbReference type="Pfam" id="PF13499">
    <property type="entry name" value="EF-hand_7"/>
    <property type="match status" value="1"/>
</dbReference>
<dbReference type="Pfam" id="PF25325">
    <property type="entry name" value="EF-hand_EFHB_C"/>
    <property type="match status" value="1"/>
</dbReference>
<evidence type="ECO:0000256" key="3">
    <source>
        <dbReference type="ARBA" id="ARBA00022723"/>
    </source>
</evidence>
<dbReference type="InterPro" id="IPR002048">
    <property type="entry name" value="EF_hand_dom"/>
</dbReference>
<keyword evidence="3" id="KW-0479">Metal-binding</keyword>
<dbReference type="InterPro" id="IPR018247">
    <property type="entry name" value="EF_Hand_1_Ca_BS"/>
</dbReference>
<keyword evidence="2" id="KW-0963">Cytoplasm</keyword>
<protein>
    <recommendedName>
        <fullName evidence="11">EF-hand domain-containing protein</fullName>
    </recommendedName>
</protein>
<evidence type="ECO:0000256" key="5">
    <source>
        <dbReference type="ARBA" id="ARBA00022837"/>
    </source>
</evidence>
<dbReference type="InterPro" id="IPR040193">
    <property type="entry name" value="EFHC1/EFHC2/EFHB"/>
</dbReference>
<feature type="domain" description="EF-hand" evidence="11">
    <location>
        <begin position="318"/>
        <end position="353"/>
    </location>
</feature>
<name>A0A8C7WPG9_9TELE</name>
<dbReference type="GeneTree" id="ENSGT00940000168259"/>
<reference evidence="12" key="2">
    <citation type="submission" date="2025-09" db="UniProtKB">
        <authorList>
            <consortium name="Ensembl"/>
        </authorList>
    </citation>
    <scope>IDENTIFICATION</scope>
</reference>
<sequence length="623" mass="69449">MNFTDSHSTYEVADSAFHRNMPRAGKLKPKGDHVASCLQENSRSPTPPAVRRVRSSIHPGLGAVRVHRGKAGDPDVARSLIHGVSTKPSPSDQSLLNPPQKTLFQEKMLEVKESVYASRRKAPLGRSRDQPAQLPSWFDGTTIFGTKTVKGLDVREIINPSKTAEEMETDAQEGHEADVRSHKDYFVGGRINRKYDSRCFSDDCKFGIPTPHFNDGRIVGKTLKWLGETQKFYNPNPVWQRSGTKEKLALEFGKVENIKLKAPPLPTNHTFGIVVPPDYTGAGEIIHCTEPGQYTRGRDSWSGQVQALRHHLKNLNFQNFPSLMKAFQQYDKKGKEMIDKEDLKAVFREFQLDVKEAVVDQLLAYCDADKDGLLSFTEFANFLNWKDLMPLHSQKLRGQRKEHQSSPSEPAKQLLSQALIKPEDPEPVRPGSTEKPIKTLTRTSAAPDQFMTSSSLTGAVSHTSNSRTSGVPSVRSDLPAPRVKRMGDTTNYGDSSTAADLLHPSVHALRGVHEEHFLCPRSKEEISEIFRNVGVDISEETFEEAWTLASMKRPNGEIYTLKDLRVSGAGRHTGNGTWSGTDSLTIWAAASRAQLTLSTCTRASSLFLDLPPWSADKRSFFNF</sequence>
<dbReference type="AlphaFoldDB" id="A0A8C7WPG9"/>
<evidence type="ECO:0000256" key="7">
    <source>
        <dbReference type="ARBA" id="ARBA00023069"/>
    </source>
</evidence>
<dbReference type="CDD" id="cd00051">
    <property type="entry name" value="EFh"/>
    <property type="match status" value="1"/>
</dbReference>
<reference evidence="12" key="1">
    <citation type="submission" date="2025-08" db="UniProtKB">
        <authorList>
            <consortium name="Ensembl"/>
        </authorList>
    </citation>
    <scope>IDENTIFICATION</scope>
</reference>
<feature type="region of interest" description="Disordered" evidence="10">
    <location>
        <begin position="22"/>
        <end position="51"/>
    </location>
</feature>
<evidence type="ECO:0000259" key="11">
    <source>
        <dbReference type="PROSITE" id="PS50222"/>
    </source>
</evidence>
<evidence type="ECO:0000256" key="8">
    <source>
        <dbReference type="ARBA" id="ARBA00023212"/>
    </source>
</evidence>
<proteinExistence type="predicted"/>
<evidence type="ECO:0000256" key="2">
    <source>
        <dbReference type="ARBA" id="ARBA00022490"/>
    </source>
</evidence>
<dbReference type="PROSITE" id="PS00018">
    <property type="entry name" value="EF_HAND_1"/>
    <property type="match status" value="1"/>
</dbReference>
<keyword evidence="6" id="KW-0282">Flagellum</keyword>
<dbReference type="GO" id="GO:0005509">
    <property type="term" value="F:calcium ion binding"/>
    <property type="evidence" value="ECO:0007669"/>
    <property type="project" value="InterPro"/>
</dbReference>
<evidence type="ECO:0000256" key="9">
    <source>
        <dbReference type="ARBA" id="ARBA00023273"/>
    </source>
</evidence>
<dbReference type="PANTHER" id="PTHR12086">
    <property type="entry name" value="EF-HAND DOMAIN C-TERMINAL CONTAINING PROTEIN"/>
    <property type="match status" value="1"/>
</dbReference>
<dbReference type="InterPro" id="IPR057428">
    <property type="entry name" value="EFHB_EF-hand_C"/>
</dbReference>
<comment type="subcellular location">
    <subcellularLocation>
        <location evidence="1">Cytoplasm</location>
        <location evidence="1">Cytoskeleton</location>
        <location evidence="1">Flagellum axoneme</location>
    </subcellularLocation>
</comment>
<feature type="region of interest" description="Disordered" evidence="10">
    <location>
        <begin position="420"/>
        <end position="485"/>
    </location>
</feature>
<evidence type="ECO:0000313" key="12">
    <source>
        <dbReference type="Ensembl" id="ENSOSIP00000001292.1"/>
    </source>
</evidence>
<keyword evidence="7" id="KW-0969">Cilium</keyword>